<dbReference type="STRING" id="867902.Ornrh_0748"/>
<dbReference type="HOGENOM" id="CLU_1935922_0_0_10"/>
<evidence type="ECO:0000313" key="2">
    <source>
        <dbReference type="Proteomes" id="UP000006051"/>
    </source>
</evidence>
<reference evidence="1 2" key="1">
    <citation type="submission" date="2012-06" db="EMBL/GenBank/DDBJ databases">
        <title>The complete genome of Ornithobacterium rhinotracheale DSM 15997.</title>
        <authorList>
            <consortium name="US DOE Joint Genome Institute (JGI-PGF)"/>
            <person name="Lucas S."/>
            <person name="Copeland A."/>
            <person name="Lapidus A."/>
            <person name="Goodwin L."/>
            <person name="Pitluck S."/>
            <person name="Peters L."/>
            <person name="Mikhailova N."/>
            <person name="Teshima H."/>
            <person name="Kyrpides N."/>
            <person name="Mavromatis K."/>
            <person name="Pagani I."/>
            <person name="Ivanova N."/>
            <person name="Ovchinnikova G."/>
            <person name="Zeytun A."/>
            <person name="Detter J.C."/>
            <person name="Han C."/>
            <person name="Land M."/>
            <person name="Hauser L."/>
            <person name="Markowitz V."/>
            <person name="Cheng J.-F."/>
            <person name="Hugenholtz P."/>
            <person name="Woyke T."/>
            <person name="Wu D."/>
            <person name="Lang E."/>
            <person name="Kopitz M."/>
            <person name="Brambilla E."/>
            <person name="Klenk H.-P."/>
            <person name="Eisen J.A."/>
        </authorList>
    </citation>
    <scope>NUCLEOTIDE SEQUENCE [LARGE SCALE GENOMIC DNA]</scope>
    <source>
        <strain evidence="2">ATCC 51463 / DSM 15997 / CCUG 23171 / LMG 9086</strain>
    </source>
</reference>
<dbReference type="Proteomes" id="UP000006051">
    <property type="component" value="Chromosome"/>
</dbReference>
<protein>
    <submittedName>
        <fullName evidence="1">Uncharacterized protein</fullName>
    </submittedName>
</protein>
<dbReference type="EMBL" id="CP003283">
    <property type="protein sequence ID" value="AFL96946.1"/>
    <property type="molecule type" value="Genomic_DNA"/>
</dbReference>
<sequence>MNIAGENYNCVLLLALLLSLSSCKEKEKPLLLYFDDKDTVTYYVPQTFFNEKAYREKVYEKYKYLDEERYTIGEAYFIHKKGMAKKLVSPKELEKYRIVKGLKDWHVYIADLSNPDSLFIVETEQHVVEY</sequence>
<name>I3ZZ12_ORNRL</name>
<accession>I3ZZ12</accession>
<keyword evidence="2" id="KW-1185">Reference proteome</keyword>
<dbReference type="RefSeq" id="WP_014790547.1">
    <property type="nucleotide sequence ID" value="NC_018016.1"/>
</dbReference>
<organism evidence="1 2">
    <name type="scientific">Ornithobacterium rhinotracheale (strain ATCC 51463 / DSM 15997 / CCUG 23171 / CIP 104009 / LMG 9086)</name>
    <dbReference type="NCBI Taxonomy" id="867902"/>
    <lineage>
        <taxon>Bacteria</taxon>
        <taxon>Pseudomonadati</taxon>
        <taxon>Bacteroidota</taxon>
        <taxon>Flavobacteriia</taxon>
        <taxon>Flavobacteriales</taxon>
        <taxon>Weeksellaceae</taxon>
        <taxon>Ornithobacterium</taxon>
    </lineage>
</organism>
<dbReference type="KEGG" id="orh:Ornrh_0748"/>
<proteinExistence type="predicted"/>
<gene>
    <name evidence="1" type="ordered locus">Ornrh_0748</name>
</gene>
<dbReference type="GeneID" id="71569043"/>
<dbReference type="AlphaFoldDB" id="I3ZZ12"/>
<evidence type="ECO:0000313" key="1">
    <source>
        <dbReference type="EMBL" id="AFL96946.1"/>
    </source>
</evidence>